<dbReference type="AlphaFoldDB" id="A0A7T3V5H5"/>
<dbReference type="EMBL" id="CP064936">
    <property type="protein sequence ID" value="QQA01587.1"/>
    <property type="molecule type" value="Genomic_DNA"/>
</dbReference>
<evidence type="ECO:0000259" key="1">
    <source>
        <dbReference type="Pfam" id="PF13751"/>
    </source>
</evidence>
<proteinExistence type="predicted"/>
<feature type="domain" description="Transposase DDE" evidence="1">
    <location>
        <begin position="116"/>
        <end position="240"/>
    </location>
</feature>
<dbReference type="Pfam" id="PF13751">
    <property type="entry name" value="DDE_Tnp_1_6"/>
    <property type="match status" value="1"/>
</dbReference>
<protein>
    <submittedName>
        <fullName evidence="2">Transposase</fullName>
    </submittedName>
</protein>
<reference evidence="2 3" key="1">
    <citation type="submission" date="2020-11" db="EMBL/GenBank/DDBJ databases">
        <title>Treponema Peruensis nv. sp., first commensal Treponema isolated from human feces.</title>
        <authorList>
            <person name="Belkhou C."/>
            <person name="Raes J."/>
        </authorList>
    </citation>
    <scope>NUCLEOTIDE SEQUENCE [LARGE SCALE GENOMIC DNA]</scope>
    <source>
        <strain evidence="2 3">RCC2812</strain>
    </source>
</reference>
<dbReference type="PANTHER" id="PTHR33408">
    <property type="entry name" value="TRANSPOSASE"/>
    <property type="match status" value="1"/>
</dbReference>
<name>A0A7T3V5H5_9SPIR</name>
<keyword evidence="3" id="KW-1185">Reference proteome</keyword>
<accession>A0A7T3V5H5</accession>
<dbReference type="PANTHER" id="PTHR33408:SF2">
    <property type="entry name" value="TRANSPOSASE DDE DOMAIN-CONTAINING PROTEIN"/>
    <property type="match status" value="1"/>
</dbReference>
<sequence length="244" mass="28553">MKEDAMLNGQLKPGYNIQVGTENNFVIGYDVFPNPTDTRTLKPHLENVMNRLDCKFETIIADAGYGSEENYDYLEENGITGAIKYSTYEKETKRSFKKKTFNFENWNYDSNQKLYTCPAGNPVPYKKTVTKKNHSGYLQTYDVYQCDNCEGCPFRELCTKSEYGRMVQRNEHWLEQKSKVKNLLATDEYKKLMKKRSTECETVFGQIKANQKFRRFHLRGSEKVGTEWGLLMLGYDFKQITRQS</sequence>
<organism evidence="2 3">
    <name type="scientific">Treponema peruense</name>
    <dbReference type="NCBI Taxonomy" id="2787628"/>
    <lineage>
        <taxon>Bacteria</taxon>
        <taxon>Pseudomonadati</taxon>
        <taxon>Spirochaetota</taxon>
        <taxon>Spirochaetia</taxon>
        <taxon>Spirochaetales</taxon>
        <taxon>Treponemataceae</taxon>
        <taxon>Treponema</taxon>
    </lineage>
</organism>
<dbReference type="Proteomes" id="UP000595224">
    <property type="component" value="Chromosome"/>
</dbReference>
<gene>
    <name evidence="2" type="ORF">IWA51_02940</name>
</gene>
<evidence type="ECO:0000313" key="2">
    <source>
        <dbReference type="EMBL" id="QQA01587.1"/>
    </source>
</evidence>
<dbReference type="InterPro" id="IPR025668">
    <property type="entry name" value="Tnp_DDE_dom"/>
</dbReference>
<dbReference type="KEGG" id="tper:IWA51_02940"/>
<evidence type="ECO:0000313" key="3">
    <source>
        <dbReference type="Proteomes" id="UP000595224"/>
    </source>
</evidence>